<keyword evidence="1" id="KW-0472">Membrane</keyword>
<evidence type="ECO:0000313" key="4">
    <source>
        <dbReference type="Proteomes" id="UP000184608"/>
    </source>
</evidence>
<dbReference type="STRING" id="1216006.VA7868_01998"/>
<evidence type="ECO:0000256" key="1">
    <source>
        <dbReference type="SAM" id="Phobius"/>
    </source>
</evidence>
<name>A0A1M5YU76_9VIBR</name>
<dbReference type="EMBL" id="FQXZ01000018">
    <property type="protein sequence ID" value="SHI15591.1"/>
    <property type="molecule type" value="Genomic_DNA"/>
</dbReference>
<accession>A0A1M5YU76</accession>
<feature type="domain" description="AsmA" evidence="2">
    <location>
        <begin position="1"/>
        <end position="553"/>
    </location>
</feature>
<organism evidence="3 4">
    <name type="scientific">Vibrio aerogenes CECT 7868</name>
    <dbReference type="NCBI Taxonomy" id="1216006"/>
    <lineage>
        <taxon>Bacteria</taxon>
        <taxon>Pseudomonadati</taxon>
        <taxon>Pseudomonadota</taxon>
        <taxon>Gammaproteobacteria</taxon>
        <taxon>Vibrionales</taxon>
        <taxon>Vibrionaceae</taxon>
        <taxon>Vibrio</taxon>
    </lineage>
</organism>
<keyword evidence="4" id="KW-1185">Reference proteome</keyword>
<proteinExistence type="predicted"/>
<feature type="transmembrane region" description="Helical" evidence="1">
    <location>
        <begin position="7"/>
        <end position="29"/>
    </location>
</feature>
<dbReference type="AlphaFoldDB" id="A0A1M5YU76"/>
<evidence type="ECO:0000259" key="2">
    <source>
        <dbReference type="Pfam" id="PF05170"/>
    </source>
</evidence>
<dbReference type="RefSeq" id="WP_073603695.1">
    <property type="nucleotide sequence ID" value="NZ_FQXZ01000018.1"/>
</dbReference>
<dbReference type="Pfam" id="PF05170">
    <property type="entry name" value="AsmA"/>
    <property type="match status" value="1"/>
</dbReference>
<dbReference type="Proteomes" id="UP000184608">
    <property type="component" value="Unassembled WGS sequence"/>
</dbReference>
<protein>
    <submittedName>
        <fullName evidence="3">AsmA family protein</fullName>
    </submittedName>
</protein>
<dbReference type="OrthoDB" id="5912765at2"/>
<reference evidence="3 4" key="1">
    <citation type="submission" date="2016-11" db="EMBL/GenBank/DDBJ databases">
        <authorList>
            <person name="Jaros S."/>
            <person name="Januszkiewicz K."/>
            <person name="Wedrychowicz H."/>
        </authorList>
    </citation>
    <scope>NUCLEOTIDE SEQUENCE [LARGE SCALE GENOMIC DNA]</scope>
    <source>
        <strain evidence="3 4">CECT 7868</strain>
    </source>
</reference>
<sequence length="631" mass="71277">MTKAGIIRLSIFFIALLIVSVCAGIGFILNTQYLTPATQWLLKETYFPSFKTEKVTYIFPFHFKLQNTMLSSDSPVFGSIDLWFNPYQTNIHQIVLDSFLMSDADIKASPPVLSIPSLIKMNQFAAKNVNFTTESGAVLQNLDIQIEHPEWRDSQLNILPSGNIQLYIKTILWRGESFKNVLLTGKYIADHSSIQSLSFNWRQGKISLSANEHNQQWNVSHLSAEKLDLSLSQIQQLRYKFQELASLSINKIERIDLLTSQFTSPHLKLINCDLSASGLSFSPQENTVWTQNDARLSLSADSISIDNYQWIEPDLSILLSPRKIDIEDFNASILQGNVHFSGQFTPEKISIKEIEVTGLKWFIEQDTVTTFPWLKTYTKHLNELSADNIKIQNSQIIQLARKPYWQLSGINLDASDTHIKSQNKWGLWNGKVSLSVDSLSYDDTIASQGIMEMHSSGHNWYLDRLFIPYNNGYIKASGKWAYQDKGAPWEINMEANSLPLKPIHLLPFPLTGFSDLYLKASGLSGDSVILGHTLSGKLQMSIRDGMLQLNDKNIEFSMPDTLISADRGRITLPETVLGPEEGDLTIRGHWNFAETGTDQLSLKKADRQYNLLQSDVSTATEKNHSNDMATP</sequence>
<keyword evidence="1" id="KW-0812">Transmembrane</keyword>
<keyword evidence="1" id="KW-1133">Transmembrane helix</keyword>
<gene>
    <name evidence="3" type="ORF">VA7868_01998</name>
</gene>
<dbReference type="InterPro" id="IPR007844">
    <property type="entry name" value="AsmA"/>
</dbReference>
<evidence type="ECO:0000313" key="3">
    <source>
        <dbReference type="EMBL" id="SHI15591.1"/>
    </source>
</evidence>